<evidence type="ECO:0000313" key="2">
    <source>
        <dbReference type="Proteomes" id="UP001148737"/>
    </source>
</evidence>
<protein>
    <submittedName>
        <fullName evidence="1">Uncharacterized protein</fullName>
    </submittedName>
</protein>
<organism evidence="1 2">
    <name type="scientific">Lecanicillium saksenae</name>
    <dbReference type="NCBI Taxonomy" id="468837"/>
    <lineage>
        <taxon>Eukaryota</taxon>
        <taxon>Fungi</taxon>
        <taxon>Dikarya</taxon>
        <taxon>Ascomycota</taxon>
        <taxon>Pezizomycotina</taxon>
        <taxon>Sordariomycetes</taxon>
        <taxon>Hypocreomycetidae</taxon>
        <taxon>Hypocreales</taxon>
        <taxon>Cordycipitaceae</taxon>
        <taxon>Lecanicillium</taxon>
    </lineage>
</organism>
<accession>A0ACC1R1J6</accession>
<reference evidence="1" key="1">
    <citation type="submission" date="2022-07" db="EMBL/GenBank/DDBJ databases">
        <title>Genome Sequence of Lecanicillium saksenae.</title>
        <authorList>
            <person name="Buettner E."/>
        </authorList>
    </citation>
    <scope>NUCLEOTIDE SEQUENCE</scope>
    <source>
        <strain evidence="1">VT-O1</strain>
    </source>
</reference>
<proteinExistence type="predicted"/>
<comment type="caution">
    <text evidence="1">The sequence shown here is derived from an EMBL/GenBank/DDBJ whole genome shotgun (WGS) entry which is preliminary data.</text>
</comment>
<sequence length="552" mass="58545">MDKESNNSSMLNDVEADGGTDDSHVGAALDTKHIHPRDGLATWRWVLTCVALYLGALLYGLDTTIAADVQAQAYESLGHIENLPWIGLGFPMASAALILPIGRAYGLLDIKMLIIASLCIFEIGSAVCGAAPTSDALVAGRVIAGIGGSGMYLGALTYVTTFTAPKEAPIYNALTGLSWGVGCILGPVVGGAFSVSDATWRWAFYINLPLAAFLLPVYVFVVPTKNPRPDLRLSQKLGEIDWIGASLFATTIVLFMTVLTFGGSTLPWASGGSIALWVVAGVALLLFILQQGFQVWTSEEHRIFPVHFLKSRTLVLLFLCTSAASAAQGVVLYYTPLFFQFTRGDTALQAAVRLLPFICLFIFFVMLAGGSLPVVGRYNLYYFVGGCFVLVGGALLSIINVTTSTASIYGYEAIVASGIGLLFQIGYAVAVAKVEPKDIPKAICYINIAQIGAVAVGLAIAGSLFQNVGFRELEDAFRGRGFPEDFIRSALAGSLSPVFSSHDEAIIQIAVKAVATTIRKIFNMVTAAGALGVVASLFMRFEKLDLAIVAGG</sequence>
<dbReference type="Proteomes" id="UP001148737">
    <property type="component" value="Unassembled WGS sequence"/>
</dbReference>
<gene>
    <name evidence="1" type="ORF">NLG97_g2248</name>
</gene>
<keyword evidence="2" id="KW-1185">Reference proteome</keyword>
<evidence type="ECO:0000313" key="1">
    <source>
        <dbReference type="EMBL" id="KAJ3496989.1"/>
    </source>
</evidence>
<dbReference type="EMBL" id="JANAKD010000146">
    <property type="protein sequence ID" value="KAJ3496989.1"/>
    <property type="molecule type" value="Genomic_DNA"/>
</dbReference>
<name>A0ACC1R1J6_9HYPO</name>